<dbReference type="PROSITE" id="PS50011">
    <property type="entry name" value="PROTEIN_KINASE_DOM"/>
    <property type="match status" value="1"/>
</dbReference>
<protein>
    <recommendedName>
        <fullName evidence="14">Tyrosine-protein kinase</fullName>
        <ecNumber evidence="14">2.7.10.2</ecNumber>
    </recommendedName>
</protein>
<evidence type="ECO:0000256" key="3">
    <source>
        <dbReference type="ARBA" id="ARBA00022707"/>
    </source>
</evidence>
<dbReference type="Pfam" id="PF00017">
    <property type="entry name" value="SH2"/>
    <property type="match status" value="1"/>
</dbReference>
<comment type="similarity">
    <text evidence="14">Belongs to the protein kinase superfamily. Tyr protein kinase family.</text>
</comment>
<evidence type="ECO:0000256" key="12">
    <source>
        <dbReference type="PROSITE-ProRule" id="PRU00192"/>
    </source>
</evidence>
<evidence type="ECO:0000259" key="16">
    <source>
        <dbReference type="PROSITE" id="PS50002"/>
    </source>
</evidence>
<dbReference type="SMART" id="SM00219">
    <property type="entry name" value="TyrKc"/>
    <property type="match status" value="1"/>
</dbReference>
<dbReference type="InterPro" id="IPR036028">
    <property type="entry name" value="SH3-like_dom_sf"/>
</dbReference>
<dbReference type="InterPro" id="IPR000980">
    <property type="entry name" value="SH2"/>
</dbReference>
<evidence type="ECO:0000313" key="19">
    <source>
        <dbReference type="Proteomes" id="UP000265020"/>
    </source>
</evidence>
<evidence type="ECO:0000256" key="4">
    <source>
        <dbReference type="ARBA" id="ARBA00022741"/>
    </source>
</evidence>
<evidence type="ECO:0000256" key="5">
    <source>
        <dbReference type="ARBA" id="ARBA00022777"/>
    </source>
</evidence>
<feature type="domain" description="Protein kinase" evidence="17">
    <location>
        <begin position="252"/>
        <end position="515"/>
    </location>
</feature>
<dbReference type="CDD" id="cd11845">
    <property type="entry name" value="SH3_Src_like"/>
    <property type="match status" value="1"/>
</dbReference>
<keyword evidence="9" id="KW-0449">Lipoprotein</keyword>
<dbReference type="PROSITE" id="PS50001">
    <property type="entry name" value="SH2"/>
    <property type="match status" value="1"/>
</dbReference>
<organism evidence="18 19">
    <name type="scientific">Cyprinodon variegatus</name>
    <name type="common">Sheepshead minnow</name>
    <dbReference type="NCBI Taxonomy" id="28743"/>
    <lineage>
        <taxon>Eukaryota</taxon>
        <taxon>Metazoa</taxon>
        <taxon>Chordata</taxon>
        <taxon>Craniata</taxon>
        <taxon>Vertebrata</taxon>
        <taxon>Euteleostomi</taxon>
        <taxon>Actinopterygii</taxon>
        <taxon>Neopterygii</taxon>
        <taxon>Teleostei</taxon>
        <taxon>Neoteleostei</taxon>
        <taxon>Acanthomorphata</taxon>
        <taxon>Ovalentaria</taxon>
        <taxon>Atherinomorphae</taxon>
        <taxon>Cyprinodontiformes</taxon>
        <taxon>Cyprinodontidae</taxon>
        <taxon>Cyprinodon</taxon>
    </lineage>
</organism>
<sequence>MFSSCWDRVISCCCCNGFKQAKQDHHQDIKEITIIENPAVKKVESEVDFSVNSNLTSAKAVVRPDGERFIALFDYTARTKDDLTFNTRDILEVLDSSTGEWWMARAITGISAGKSGYIPANYVALKESIDAEPWYYRDTKRLDAERLLLAEENRQGAFLLRTSKSLRGALSLSVLHQGKVKHYQLEKLDNGYYCVSKNKSFPTLKEFVEYYSRQSDGLCGCLGDPCRKTEAPQTYSLSYNTVDQWEIDRSSIKLLNKLGSGQFGEVFEGVWNDTTSVAVKILETGVLDRAEILAEAQLMKKLRHPKLIQLYAVCTLEEPIYIITELMKNGNLLENLRKDKGATLHIWDRIEMAAQVAAGMAYLEQHNYIHRDLAARNVLVGENNVCKVANFGLARRCDHSSETRENENVYNAREGSKYPIKWTAPEAINYNKFTIKSDVWSFGILLYEIMTFGELPYPGLTNTETVEWLAKGNRMSCPPKCPTPLHNIMMDCWKEKEQERPTFQTLQWQLEDMFEMDMNSYDDY</sequence>
<evidence type="ECO:0000313" key="18">
    <source>
        <dbReference type="Ensembl" id="ENSCVAP00000004914.1"/>
    </source>
</evidence>
<dbReference type="PROSITE" id="PS00109">
    <property type="entry name" value="PROTEIN_KINASE_TYR"/>
    <property type="match status" value="1"/>
</dbReference>
<evidence type="ECO:0000256" key="8">
    <source>
        <dbReference type="ARBA" id="ARBA00023137"/>
    </source>
</evidence>
<dbReference type="PRINTS" id="PR00109">
    <property type="entry name" value="TYRKINASE"/>
</dbReference>
<keyword evidence="4 13" id="KW-0547">Nucleotide-binding</keyword>
<evidence type="ECO:0000259" key="15">
    <source>
        <dbReference type="PROSITE" id="PS50001"/>
    </source>
</evidence>
<keyword evidence="3" id="KW-0519">Myristate</keyword>
<evidence type="ECO:0000256" key="14">
    <source>
        <dbReference type="RuleBase" id="RU362096"/>
    </source>
</evidence>
<dbReference type="Pfam" id="PF00018">
    <property type="entry name" value="SH3_1"/>
    <property type="match status" value="1"/>
</dbReference>
<evidence type="ECO:0000256" key="9">
    <source>
        <dbReference type="ARBA" id="ARBA00023288"/>
    </source>
</evidence>
<accession>A0A3Q2CIA7</accession>
<dbReference type="InterPro" id="IPR011009">
    <property type="entry name" value="Kinase-like_dom_sf"/>
</dbReference>
<dbReference type="PROSITE" id="PS00107">
    <property type="entry name" value="PROTEIN_KINASE_ATP"/>
    <property type="match status" value="1"/>
</dbReference>
<dbReference type="FunFam" id="3.30.200.20:FF:000053">
    <property type="entry name" value="Tyrosine-protein kinase"/>
    <property type="match status" value="1"/>
</dbReference>
<dbReference type="SUPFAM" id="SSF55550">
    <property type="entry name" value="SH2 domain"/>
    <property type="match status" value="1"/>
</dbReference>
<evidence type="ECO:0000256" key="1">
    <source>
        <dbReference type="ARBA" id="ARBA00022443"/>
    </source>
</evidence>
<dbReference type="InterPro" id="IPR036860">
    <property type="entry name" value="SH2_dom_sf"/>
</dbReference>
<dbReference type="FunFam" id="1.10.510.10:FF:000318">
    <property type="entry name" value="Tyrosine-protein kinase"/>
    <property type="match status" value="1"/>
</dbReference>
<dbReference type="Pfam" id="PF07714">
    <property type="entry name" value="PK_Tyr_Ser-Thr"/>
    <property type="match status" value="1"/>
</dbReference>
<dbReference type="InterPro" id="IPR017441">
    <property type="entry name" value="Protein_kinase_ATP_BS"/>
</dbReference>
<dbReference type="GO" id="GO:0004715">
    <property type="term" value="F:non-membrane spanning protein tyrosine kinase activity"/>
    <property type="evidence" value="ECO:0007669"/>
    <property type="project" value="UniProtKB-EC"/>
</dbReference>
<evidence type="ECO:0000259" key="17">
    <source>
        <dbReference type="PROSITE" id="PS50011"/>
    </source>
</evidence>
<dbReference type="Proteomes" id="UP000265020">
    <property type="component" value="Unassembled WGS sequence"/>
</dbReference>
<dbReference type="GO" id="GO:0005524">
    <property type="term" value="F:ATP binding"/>
    <property type="evidence" value="ECO:0007669"/>
    <property type="project" value="UniProtKB-UniRule"/>
</dbReference>
<dbReference type="Ensembl" id="ENSCVAT00000007558.1">
    <property type="protein sequence ID" value="ENSCVAP00000004914.1"/>
    <property type="gene ID" value="ENSCVAG00000006807.1"/>
</dbReference>
<dbReference type="Gene3D" id="3.30.200.20">
    <property type="entry name" value="Phosphorylase Kinase, domain 1"/>
    <property type="match status" value="1"/>
</dbReference>
<dbReference type="SMART" id="SM00252">
    <property type="entry name" value="SH2"/>
    <property type="match status" value="1"/>
</dbReference>
<dbReference type="GeneTree" id="ENSGT00940000156987"/>
<dbReference type="InterPro" id="IPR050198">
    <property type="entry name" value="Non-receptor_tyrosine_kinases"/>
</dbReference>
<dbReference type="InterPro" id="IPR001452">
    <property type="entry name" value="SH3_domain"/>
</dbReference>
<dbReference type="Gene3D" id="1.10.510.10">
    <property type="entry name" value="Transferase(Phosphotransferase) domain 1"/>
    <property type="match status" value="1"/>
</dbReference>
<keyword evidence="2 14" id="KW-0808">Transferase</keyword>
<evidence type="ECO:0000256" key="2">
    <source>
        <dbReference type="ARBA" id="ARBA00022679"/>
    </source>
</evidence>
<dbReference type="Gene3D" id="2.30.30.40">
    <property type="entry name" value="SH3 Domains"/>
    <property type="match status" value="1"/>
</dbReference>
<reference evidence="18" key="1">
    <citation type="submission" date="2025-08" db="UniProtKB">
        <authorList>
            <consortium name="Ensembl"/>
        </authorList>
    </citation>
    <scope>IDENTIFICATION</scope>
</reference>
<dbReference type="InterPro" id="IPR001245">
    <property type="entry name" value="Ser-Thr/Tyr_kinase_cat_dom"/>
</dbReference>
<dbReference type="PRINTS" id="PR00401">
    <property type="entry name" value="SH2DOMAIN"/>
</dbReference>
<dbReference type="Gene3D" id="3.30.505.10">
    <property type="entry name" value="SH2 domain"/>
    <property type="match status" value="1"/>
</dbReference>
<feature type="domain" description="SH2" evidence="15">
    <location>
        <begin position="134"/>
        <end position="226"/>
    </location>
</feature>
<feature type="domain" description="SH3" evidence="16">
    <location>
        <begin position="64"/>
        <end position="128"/>
    </location>
</feature>
<feature type="binding site" evidence="13">
    <location>
        <position position="280"/>
    </location>
    <ligand>
        <name>ATP</name>
        <dbReference type="ChEBI" id="CHEBI:30616"/>
    </ligand>
</feature>
<name>A0A3Q2CIA7_CYPVA</name>
<keyword evidence="7 11" id="KW-0727">SH2 domain</keyword>
<dbReference type="AlphaFoldDB" id="A0A3Q2CIA7"/>
<dbReference type="InterPro" id="IPR008266">
    <property type="entry name" value="Tyr_kinase_AS"/>
</dbReference>
<dbReference type="PANTHER" id="PTHR24418">
    <property type="entry name" value="TYROSINE-PROTEIN KINASE"/>
    <property type="match status" value="1"/>
</dbReference>
<keyword evidence="8 14" id="KW-0829">Tyrosine-protein kinase</keyword>
<evidence type="ECO:0000256" key="13">
    <source>
        <dbReference type="PROSITE-ProRule" id="PRU10141"/>
    </source>
</evidence>
<proteinExistence type="inferred from homology"/>
<dbReference type="SUPFAM" id="SSF56112">
    <property type="entry name" value="Protein kinase-like (PK-like)"/>
    <property type="match status" value="1"/>
</dbReference>
<dbReference type="SUPFAM" id="SSF50044">
    <property type="entry name" value="SH3-domain"/>
    <property type="match status" value="1"/>
</dbReference>
<comment type="catalytic activity">
    <reaction evidence="10 14">
        <text>L-tyrosyl-[protein] + ATP = O-phospho-L-tyrosyl-[protein] + ADP + H(+)</text>
        <dbReference type="Rhea" id="RHEA:10596"/>
        <dbReference type="Rhea" id="RHEA-COMP:10136"/>
        <dbReference type="Rhea" id="RHEA-COMP:20101"/>
        <dbReference type="ChEBI" id="CHEBI:15378"/>
        <dbReference type="ChEBI" id="CHEBI:30616"/>
        <dbReference type="ChEBI" id="CHEBI:46858"/>
        <dbReference type="ChEBI" id="CHEBI:61978"/>
        <dbReference type="ChEBI" id="CHEBI:456216"/>
        <dbReference type="EC" id="2.7.10.2"/>
    </reaction>
</comment>
<keyword evidence="1 12" id="KW-0728">SH3 domain</keyword>
<reference evidence="18" key="2">
    <citation type="submission" date="2025-09" db="UniProtKB">
        <authorList>
            <consortium name="Ensembl"/>
        </authorList>
    </citation>
    <scope>IDENTIFICATION</scope>
</reference>
<evidence type="ECO:0000256" key="11">
    <source>
        <dbReference type="PROSITE-ProRule" id="PRU00191"/>
    </source>
</evidence>
<dbReference type="PRINTS" id="PR00452">
    <property type="entry name" value="SH3DOMAIN"/>
</dbReference>
<dbReference type="InterPro" id="IPR020635">
    <property type="entry name" value="Tyr_kinase_cat_dom"/>
</dbReference>
<dbReference type="PROSITE" id="PS50002">
    <property type="entry name" value="SH3"/>
    <property type="match status" value="1"/>
</dbReference>
<keyword evidence="5 14" id="KW-0418">Kinase</keyword>
<evidence type="ECO:0000256" key="6">
    <source>
        <dbReference type="ARBA" id="ARBA00022840"/>
    </source>
</evidence>
<keyword evidence="19" id="KW-1185">Reference proteome</keyword>
<keyword evidence="6 13" id="KW-0067">ATP-binding</keyword>
<evidence type="ECO:0000256" key="10">
    <source>
        <dbReference type="ARBA" id="ARBA00051245"/>
    </source>
</evidence>
<dbReference type="InterPro" id="IPR000719">
    <property type="entry name" value="Prot_kinase_dom"/>
</dbReference>
<dbReference type="STRING" id="28743.ENSCVAP00000004914"/>
<evidence type="ECO:0000256" key="7">
    <source>
        <dbReference type="ARBA" id="ARBA00022999"/>
    </source>
</evidence>
<dbReference type="SMART" id="SM00326">
    <property type="entry name" value="SH3"/>
    <property type="match status" value="1"/>
</dbReference>
<dbReference type="EC" id="2.7.10.2" evidence="14"/>